<dbReference type="InterPro" id="IPR054346">
    <property type="entry name" value="ARPP-2"/>
</dbReference>
<dbReference type="Pfam" id="PF22549">
    <property type="entry name" value="ARPP-2"/>
    <property type="match status" value="1"/>
</dbReference>
<keyword evidence="3" id="KW-1185">Reference proteome</keyword>
<comment type="caution">
    <text evidence="2">The sequence shown here is derived from an EMBL/GenBank/DDBJ whole genome shotgun (WGS) entry which is preliminary data.</text>
</comment>
<dbReference type="EMBL" id="JBHSQO010000001">
    <property type="protein sequence ID" value="MFC6087827.1"/>
    <property type="molecule type" value="Genomic_DNA"/>
</dbReference>
<gene>
    <name evidence="2" type="ORF">ACFP3R_00920</name>
</gene>
<dbReference type="RefSeq" id="WP_380631777.1">
    <property type="nucleotide sequence ID" value="NZ_JBHSQO010000001.1"/>
</dbReference>
<evidence type="ECO:0000313" key="3">
    <source>
        <dbReference type="Proteomes" id="UP001596220"/>
    </source>
</evidence>
<accession>A0ABW1NYN7</accession>
<proteinExistence type="predicted"/>
<name>A0ABW1NYN7_9PSEU</name>
<protein>
    <recommendedName>
        <fullName evidence="1">ARG and Rhodanese-Phosphatase-superfamily-associated domain-containing protein</fullName>
    </recommendedName>
</protein>
<dbReference type="Proteomes" id="UP001596220">
    <property type="component" value="Unassembled WGS sequence"/>
</dbReference>
<sequence length="382" mass="42154">MSARLDLTGLTAAPGQVRGGVRLVPLVRDEPITDLRLHAELYDDGPGVVEVDRRTRYWSYIPHGFVATWSGDTAPTAAYGTSLGRAGEHGAPTRAPVRPHRRMARRVDGRRLRFLPLHLALEGYLALHFGGPTVVWEQWSQRAVRHGLSPREEQAYAGAEVRDLADALKVFEIHPGQCGVVVHVADALAAVFVVPHPDDYRALHPTLVADLYGELVHHYATYAAPVPEFRARLSDEHVRSLADLRAAARRQRADWARFHDGTMAAGLLDASYSVRRVHRVGDYTLSRFLPGFGLKRENHIGELITDHRGRTAYLKTFRLSEAQSRRGHLLDRLAGHDWHLPGAAASLGLTEAQLGLRLDSAGLGLLLREDVLARYRASAAGG</sequence>
<evidence type="ECO:0000313" key="2">
    <source>
        <dbReference type="EMBL" id="MFC6087827.1"/>
    </source>
</evidence>
<feature type="domain" description="ARG and Rhodanese-Phosphatase-superfamily-associated" evidence="1">
    <location>
        <begin position="5"/>
        <end position="281"/>
    </location>
</feature>
<organism evidence="2 3">
    <name type="scientific">Saccharothrix lopnurensis</name>
    <dbReference type="NCBI Taxonomy" id="1670621"/>
    <lineage>
        <taxon>Bacteria</taxon>
        <taxon>Bacillati</taxon>
        <taxon>Actinomycetota</taxon>
        <taxon>Actinomycetes</taxon>
        <taxon>Pseudonocardiales</taxon>
        <taxon>Pseudonocardiaceae</taxon>
        <taxon>Saccharothrix</taxon>
    </lineage>
</organism>
<reference evidence="3" key="1">
    <citation type="journal article" date="2019" name="Int. J. Syst. Evol. Microbiol.">
        <title>The Global Catalogue of Microorganisms (GCM) 10K type strain sequencing project: providing services to taxonomists for standard genome sequencing and annotation.</title>
        <authorList>
            <consortium name="The Broad Institute Genomics Platform"/>
            <consortium name="The Broad Institute Genome Sequencing Center for Infectious Disease"/>
            <person name="Wu L."/>
            <person name="Ma J."/>
        </authorList>
    </citation>
    <scope>NUCLEOTIDE SEQUENCE [LARGE SCALE GENOMIC DNA]</scope>
    <source>
        <strain evidence="3">CGMCC 4.7246</strain>
    </source>
</reference>
<evidence type="ECO:0000259" key="1">
    <source>
        <dbReference type="Pfam" id="PF22549"/>
    </source>
</evidence>